<name>A0A7W7YZ56_9HYPH</name>
<dbReference type="InterPro" id="IPR025309">
    <property type="entry name" value="KTSC_dom"/>
</dbReference>
<reference evidence="2 3" key="1">
    <citation type="submission" date="2020-08" db="EMBL/GenBank/DDBJ databases">
        <title>Genomic Encyclopedia of Type Strains, Phase IV (KMG-IV): sequencing the most valuable type-strain genomes for metagenomic binning, comparative biology and taxonomic classification.</title>
        <authorList>
            <person name="Goeker M."/>
        </authorList>
    </citation>
    <scope>NUCLEOTIDE SEQUENCE [LARGE SCALE GENOMIC DNA]</scope>
    <source>
        <strain evidence="2 3">DSM 21319</strain>
    </source>
</reference>
<evidence type="ECO:0000313" key="3">
    <source>
        <dbReference type="Proteomes" id="UP000535406"/>
    </source>
</evidence>
<feature type="domain" description="KTSC" evidence="1">
    <location>
        <begin position="74"/>
        <end position="127"/>
    </location>
</feature>
<dbReference type="EMBL" id="JACHIK010000026">
    <property type="protein sequence ID" value="MBB5045039.1"/>
    <property type="molecule type" value="Genomic_DNA"/>
</dbReference>
<evidence type="ECO:0000259" key="1">
    <source>
        <dbReference type="Pfam" id="PF13619"/>
    </source>
</evidence>
<dbReference type="RefSeq" id="WP_210308862.1">
    <property type="nucleotide sequence ID" value="NZ_JACHIK010000026.1"/>
</dbReference>
<dbReference type="AlphaFoldDB" id="A0A7W7YZ56"/>
<organism evidence="2 3">
    <name type="scientific">Shinella fusca</name>
    <dbReference type="NCBI Taxonomy" id="544480"/>
    <lineage>
        <taxon>Bacteria</taxon>
        <taxon>Pseudomonadati</taxon>
        <taxon>Pseudomonadota</taxon>
        <taxon>Alphaproteobacteria</taxon>
        <taxon>Hyphomicrobiales</taxon>
        <taxon>Rhizobiaceae</taxon>
        <taxon>Shinella</taxon>
    </lineage>
</organism>
<protein>
    <recommendedName>
        <fullName evidence="1">KTSC domain-containing protein</fullName>
    </recommendedName>
</protein>
<accession>A0A7W7YZ56</accession>
<gene>
    <name evidence="2" type="ORF">HNQ66_004467</name>
</gene>
<proteinExistence type="predicted"/>
<keyword evidence="3" id="KW-1185">Reference proteome</keyword>
<sequence length="144" mass="16145">MSTLDDGRVDGKYPLTYRNFGAIFIALRGVSMRLRIAFVFAVLAVSPVSAEELCPKYGKCVPADQFACQEVDRSSVVTRVCYNEAKAYMIIRLKKTDYHYCDVDPATVSDLLTSQSIGRFYNKHIKGSATNGRFDCRTHPVPTF</sequence>
<dbReference type="Pfam" id="PF13619">
    <property type="entry name" value="KTSC"/>
    <property type="match status" value="1"/>
</dbReference>
<dbReference type="Proteomes" id="UP000535406">
    <property type="component" value="Unassembled WGS sequence"/>
</dbReference>
<evidence type="ECO:0000313" key="2">
    <source>
        <dbReference type="EMBL" id="MBB5045039.1"/>
    </source>
</evidence>
<comment type="caution">
    <text evidence="2">The sequence shown here is derived from an EMBL/GenBank/DDBJ whole genome shotgun (WGS) entry which is preliminary data.</text>
</comment>